<evidence type="ECO:0000256" key="1">
    <source>
        <dbReference type="ARBA" id="ARBA00023015"/>
    </source>
</evidence>
<keyword evidence="2" id="KW-0238">DNA-binding</keyword>
<sequence>MTGVTPSVLVLDTQTRKVLRADFSRAGRLPQPGRTSPPVLARNAAVLTARLRHWVPVARACRHTETSSPTATARWNTLLAEADRAPDPIPTTECVIRLATALRELLRAITLTTVPGPTIADVTGHLTAGITSGRYPAGAALSPKQLTTELGVARGRVQDALDDLTATRKLEMRGTRYFVPATHDTLSAQARYLAGRIRAQIAAGLHQPGGRLPAADVLTRLFVCQKPPVTAALHLLADARLLDLPVSGRAEILPAARALPPGPRADPLPPGTPYPTVPVTDRLLHTVRQQWLRRTPVTDEDVHTQWLQLRTIASAFAPADRRAANGTRAGHSIRVLTELAGAALPEVVWLRPWHLAVLAAALRTARSPAPAPHPGAAPVPAHGSPSRTTGALS</sequence>
<evidence type="ECO:0000313" key="6">
    <source>
        <dbReference type="EMBL" id="MFC5154146.1"/>
    </source>
</evidence>
<keyword evidence="3" id="KW-0804">Transcription</keyword>
<dbReference type="EMBL" id="JBHSKP010000013">
    <property type="protein sequence ID" value="MFC5154146.1"/>
    <property type="molecule type" value="Genomic_DNA"/>
</dbReference>
<organism evidence="6 7">
    <name type="scientific">Streptomyces amakusaensis</name>
    <dbReference type="NCBI Taxonomy" id="67271"/>
    <lineage>
        <taxon>Bacteria</taxon>
        <taxon>Bacillati</taxon>
        <taxon>Actinomycetota</taxon>
        <taxon>Actinomycetes</taxon>
        <taxon>Kitasatosporales</taxon>
        <taxon>Streptomycetaceae</taxon>
        <taxon>Streptomyces</taxon>
    </lineage>
</organism>
<feature type="domain" description="HTH gntR-type" evidence="5">
    <location>
        <begin position="121"/>
        <end position="174"/>
    </location>
</feature>
<gene>
    <name evidence="6" type="ORF">ACFPRH_20640</name>
</gene>
<feature type="region of interest" description="Disordered" evidence="4">
    <location>
        <begin position="367"/>
        <end position="393"/>
    </location>
</feature>
<evidence type="ECO:0000256" key="4">
    <source>
        <dbReference type="SAM" id="MobiDB-lite"/>
    </source>
</evidence>
<dbReference type="InterPro" id="IPR000524">
    <property type="entry name" value="Tscrpt_reg_HTH_GntR"/>
</dbReference>
<dbReference type="SUPFAM" id="SSF46785">
    <property type="entry name" value="Winged helix' DNA-binding domain"/>
    <property type="match status" value="1"/>
</dbReference>
<dbReference type="InterPro" id="IPR036388">
    <property type="entry name" value="WH-like_DNA-bd_sf"/>
</dbReference>
<dbReference type="Proteomes" id="UP001596160">
    <property type="component" value="Unassembled WGS sequence"/>
</dbReference>
<reference evidence="7" key="1">
    <citation type="journal article" date="2019" name="Int. J. Syst. Evol. Microbiol.">
        <title>The Global Catalogue of Microorganisms (GCM) 10K type strain sequencing project: providing services to taxonomists for standard genome sequencing and annotation.</title>
        <authorList>
            <consortium name="The Broad Institute Genomics Platform"/>
            <consortium name="The Broad Institute Genome Sequencing Center for Infectious Disease"/>
            <person name="Wu L."/>
            <person name="Ma J."/>
        </authorList>
    </citation>
    <scope>NUCLEOTIDE SEQUENCE [LARGE SCALE GENOMIC DNA]</scope>
    <source>
        <strain evidence="7">PCU 266</strain>
    </source>
</reference>
<dbReference type="Pfam" id="PF00392">
    <property type="entry name" value="GntR"/>
    <property type="match status" value="1"/>
</dbReference>
<accession>A0ABW0AMF8</accession>
<keyword evidence="1" id="KW-0805">Transcription regulation</keyword>
<proteinExistence type="predicted"/>
<dbReference type="InterPro" id="IPR036390">
    <property type="entry name" value="WH_DNA-bd_sf"/>
</dbReference>
<dbReference type="RefSeq" id="WP_344480139.1">
    <property type="nucleotide sequence ID" value="NZ_BAAASB010000014.1"/>
</dbReference>
<evidence type="ECO:0000256" key="2">
    <source>
        <dbReference type="ARBA" id="ARBA00023125"/>
    </source>
</evidence>
<evidence type="ECO:0000313" key="7">
    <source>
        <dbReference type="Proteomes" id="UP001596160"/>
    </source>
</evidence>
<evidence type="ECO:0000256" key="3">
    <source>
        <dbReference type="ARBA" id="ARBA00023163"/>
    </source>
</evidence>
<comment type="caution">
    <text evidence="6">The sequence shown here is derived from an EMBL/GenBank/DDBJ whole genome shotgun (WGS) entry which is preliminary data.</text>
</comment>
<keyword evidence="7" id="KW-1185">Reference proteome</keyword>
<dbReference type="Gene3D" id="1.10.10.10">
    <property type="entry name" value="Winged helix-like DNA-binding domain superfamily/Winged helix DNA-binding domain"/>
    <property type="match status" value="2"/>
</dbReference>
<protein>
    <submittedName>
        <fullName evidence="6">GntR family transcriptional regulator</fullName>
    </submittedName>
</protein>
<name>A0ABW0AMF8_9ACTN</name>
<evidence type="ECO:0000259" key="5">
    <source>
        <dbReference type="Pfam" id="PF00392"/>
    </source>
</evidence>